<evidence type="ECO:0000313" key="2">
    <source>
        <dbReference type="EMBL" id="PVZ96994.1"/>
    </source>
</evidence>
<feature type="compositionally biased region" description="Basic and acidic residues" evidence="1">
    <location>
        <begin position="9"/>
        <end position="19"/>
    </location>
</feature>
<feature type="non-terminal residue" evidence="2">
    <location>
        <position position="52"/>
    </location>
</feature>
<evidence type="ECO:0000313" key="3">
    <source>
        <dbReference type="Proteomes" id="UP000245591"/>
    </source>
</evidence>
<feature type="region of interest" description="Disordered" evidence="1">
    <location>
        <begin position="1"/>
        <end position="52"/>
    </location>
</feature>
<feature type="compositionally biased region" description="Polar residues" evidence="1">
    <location>
        <begin position="20"/>
        <end position="29"/>
    </location>
</feature>
<keyword evidence="3" id="KW-1185">Reference proteome</keyword>
<accession>A0A2U1IVZ6</accession>
<comment type="caution">
    <text evidence="2">The sequence shown here is derived from an EMBL/GenBank/DDBJ whole genome shotgun (WGS) entry which is preliminary data.</text>
</comment>
<dbReference type="AlphaFoldDB" id="A0A2U1IVZ6"/>
<sequence>MNSQSGSSQERDHTIKKINSDTGNRTPTASVKARNPSHWTISDKLSDRELNP</sequence>
<dbReference type="Proteomes" id="UP000245591">
    <property type="component" value="Unassembled WGS sequence"/>
</dbReference>
<evidence type="ECO:0000256" key="1">
    <source>
        <dbReference type="SAM" id="MobiDB-lite"/>
    </source>
</evidence>
<name>A0A2U1IVZ6_SMIAN</name>
<proteinExistence type="predicted"/>
<protein>
    <submittedName>
        <fullName evidence="2">Uncharacterized protein</fullName>
    </submittedName>
</protein>
<reference evidence="2 3" key="1">
    <citation type="journal article" date="2018" name="MBio">
        <title>Comparative Genomics Reveals the Core Gene Toolbox for the Fungus-Insect Symbiosis.</title>
        <authorList>
            <person name="Wang Y."/>
            <person name="Stata M."/>
            <person name="Wang W."/>
            <person name="Stajich J.E."/>
            <person name="White M.M."/>
            <person name="Moncalvo J.M."/>
        </authorList>
    </citation>
    <scope>NUCLEOTIDE SEQUENCE [LARGE SCALE GENOMIC DNA]</scope>
    <source>
        <strain evidence="2 3">AUS-126-30</strain>
    </source>
</reference>
<dbReference type="EMBL" id="MBFU01001032">
    <property type="protein sequence ID" value="PVZ96994.1"/>
    <property type="molecule type" value="Genomic_DNA"/>
</dbReference>
<organism evidence="2 3">
    <name type="scientific">Smittium angustum</name>
    <dbReference type="NCBI Taxonomy" id="133377"/>
    <lineage>
        <taxon>Eukaryota</taxon>
        <taxon>Fungi</taxon>
        <taxon>Fungi incertae sedis</taxon>
        <taxon>Zoopagomycota</taxon>
        <taxon>Kickxellomycotina</taxon>
        <taxon>Harpellomycetes</taxon>
        <taxon>Harpellales</taxon>
        <taxon>Legeriomycetaceae</taxon>
        <taxon>Smittium</taxon>
    </lineage>
</organism>
<gene>
    <name evidence="2" type="ORF">BB558_007072</name>
</gene>